<name>A0AAV1PH54_SCOSC</name>
<proteinExistence type="predicted"/>
<accession>A0AAV1PH54</accession>
<keyword evidence="2" id="KW-1185">Reference proteome</keyword>
<reference evidence="1 2" key="1">
    <citation type="submission" date="2024-01" db="EMBL/GenBank/DDBJ databases">
        <authorList>
            <person name="Alioto T."/>
            <person name="Alioto T."/>
            <person name="Gomez Garrido J."/>
        </authorList>
    </citation>
    <scope>NUCLEOTIDE SEQUENCE [LARGE SCALE GENOMIC DNA]</scope>
</reference>
<protein>
    <submittedName>
        <fullName evidence="1">Uncharacterized protein</fullName>
    </submittedName>
</protein>
<evidence type="ECO:0000313" key="1">
    <source>
        <dbReference type="EMBL" id="CAK6971078.1"/>
    </source>
</evidence>
<dbReference type="Proteomes" id="UP001314229">
    <property type="component" value="Unassembled WGS sequence"/>
</dbReference>
<sequence>MTQISRHANRISQDLTVCKPHEFTDGFVCVRGLLFPLHESEASRDQGSKSNYATVKACPDVLSHDLLDHVEVWMEVNLKRNPDMFSALDLSADSFHRYRRLRIDV</sequence>
<organism evidence="1 2">
    <name type="scientific">Scomber scombrus</name>
    <name type="common">Atlantic mackerel</name>
    <name type="synonym">Scomber vernalis</name>
    <dbReference type="NCBI Taxonomy" id="13677"/>
    <lineage>
        <taxon>Eukaryota</taxon>
        <taxon>Metazoa</taxon>
        <taxon>Chordata</taxon>
        <taxon>Craniata</taxon>
        <taxon>Vertebrata</taxon>
        <taxon>Euteleostomi</taxon>
        <taxon>Actinopterygii</taxon>
        <taxon>Neopterygii</taxon>
        <taxon>Teleostei</taxon>
        <taxon>Neoteleostei</taxon>
        <taxon>Acanthomorphata</taxon>
        <taxon>Pelagiaria</taxon>
        <taxon>Scombriformes</taxon>
        <taxon>Scombridae</taxon>
        <taxon>Scomber</taxon>
    </lineage>
</organism>
<dbReference type="EMBL" id="CAWUFR010000170">
    <property type="protein sequence ID" value="CAK6971078.1"/>
    <property type="molecule type" value="Genomic_DNA"/>
</dbReference>
<gene>
    <name evidence="1" type="ORF">FSCOSCO3_A017761</name>
</gene>
<comment type="caution">
    <text evidence="1">The sequence shown here is derived from an EMBL/GenBank/DDBJ whole genome shotgun (WGS) entry which is preliminary data.</text>
</comment>
<dbReference type="AlphaFoldDB" id="A0AAV1PH54"/>
<evidence type="ECO:0000313" key="2">
    <source>
        <dbReference type="Proteomes" id="UP001314229"/>
    </source>
</evidence>